<dbReference type="PANTHER" id="PTHR43128:SF16">
    <property type="entry name" value="L-LACTATE DEHYDROGENASE"/>
    <property type="match status" value="1"/>
</dbReference>
<dbReference type="RefSeq" id="WP_054873536.1">
    <property type="nucleotide sequence ID" value="NZ_LKET01000016.1"/>
</dbReference>
<evidence type="ECO:0000313" key="3">
    <source>
        <dbReference type="Proteomes" id="UP000050326"/>
    </source>
</evidence>
<accession>A0A0N8NTV9</accession>
<dbReference type="Gene3D" id="3.40.50.720">
    <property type="entry name" value="NAD(P)-binding Rossmann-like Domain"/>
    <property type="match status" value="1"/>
</dbReference>
<dbReference type="Pfam" id="PF00056">
    <property type="entry name" value="Ldh_1_N"/>
    <property type="match status" value="1"/>
</dbReference>
<protein>
    <submittedName>
        <fullName evidence="2">L-lactate dehydrogenase 1</fullName>
        <ecNumber evidence="2">1.1.1.27</ecNumber>
    </submittedName>
</protein>
<organism evidence="2 3">
    <name type="scientific">Oxobacter pfennigii</name>
    <dbReference type="NCBI Taxonomy" id="36849"/>
    <lineage>
        <taxon>Bacteria</taxon>
        <taxon>Bacillati</taxon>
        <taxon>Bacillota</taxon>
        <taxon>Clostridia</taxon>
        <taxon>Eubacteriales</taxon>
        <taxon>Clostridiaceae</taxon>
        <taxon>Oxobacter</taxon>
    </lineage>
</organism>
<feature type="domain" description="Lactate/malate dehydrogenase N-terminal" evidence="1">
    <location>
        <begin position="114"/>
        <end position="254"/>
    </location>
</feature>
<evidence type="ECO:0000259" key="1">
    <source>
        <dbReference type="Pfam" id="PF00056"/>
    </source>
</evidence>
<dbReference type="InterPro" id="IPR001236">
    <property type="entry name" value="Lactate/malate_DH_N"/>
</dbReference>
<proteinExistence type="predicted"/>
<dbReference type="GO" id="GO:0006089">
    <property type="term" value="P:lactate metabolic process"/>
    <property type="evidence" value="ECO:0007669"/>
    <property type="project" value="TreeGrafter"/>
</dbReference>
<keyword evidence="3" id="KW-1185">Reference proteome</keyword>
<dbReference type="EC" id="1.1.1.27" evidence="2"/>
<keyword evidence="2" id="KW-0560">Oxidoreductase</keyword>
<dbReference type="OrthoDB" id="1704578at2"/>
<dbReference type="Proteomes" id="UP000050326">
    <property type="component" value="Unassembled WGS sequence"/>
</dbReference>
<evidence type="ECO:0000313" key="2">
    <source>
        <dbReference type="EMBL" id="KPU45920.1"/>
    </source>
</evidence>
<dbReference type="GO" id="GO:0004459">
    <property type="term" value="F:L-lactate dehydrogenase (NAD+) activity"/>
    <property type="evidence" value="ECO:0007669"/>
    <property type="project" value="UniProtKB-EC"/>
</dbReference>
<dbReference type="EMBL" id="LKET01000016">
    <property type="protein sequence ID" value="KPU45920.1"/>
    <property type="molecule type" value="Genomic_DNA"/>
</dbReference>
<dbReference type="SUPFAM" id="SSF51735">
    <property type="entry name" value="NAD(P)-binding Rossmann-fold domains"/>
    <property type="match status" value="1"/>
</dbReference>
<dbReference type="InterPro" id="IPR036291">
    <property type="entry name" value="NAD(P)-bd_dom_sf"/>
</dbReference>
<gene>
    <name evidence="2" type="primary">ldhA</name>
    <name evidence="2" type="ORF">OXPF_03880</name>
</gene>
<sequence length="413" mass="46749">MYFYKHKDCILASLTERKNFNSITEAEASQYNGILYVLNEMEPLKSRRSFCITSPSHVFLQKEGLELLKKSYSYKNSLPHWLEEKINKRMVTSLNTLYPDWEDVLDFTHPKKWRINVAGLGDVGGILATGLKLLGGKNISALGLYDINEHKIRRWCMEIGQIALPSYKPSPEILPLKDEELFDCDMFVYCVSKGVPPADSEIKDVRMYQYESNSKIIKTYAKMARNNKFKGTFAVVSDPVDLLCNAVFKESNCTDKGMADFKGLAPEQIRGFGLGVMHARAAYYSREQQETLHYEKEGRVFGPHGEGLVVSDSIKKYNHELSIMLTKKTINANMKIRETGFKPYAAPALSSGSLPIIATITGKWHYSAVFLGGVFMGCKNRLIASGTEIETLDIPELLWQRLKNTYNNLSNSI</sequence>
<dbReference type="STRING" id="36849.OXPF_03880"/>
<dbReference type="PANTHER" id="PTHR43128">
    <property type="entry name" value="L-2-HYDROXYCARBOXYLATE DEHYDROGENASE (NAD(P)(+))"/>
    <property type="match status" value="1"/>
</dbReference>
<name>A0A0N8NTV9_9CLOT</name>
<reference evidence="2 3" key="1">
    <citation type="submission" date="2015-09" db="EMBL/GenBank/DDBJ databases">
        <title>Genome sequence of Oxobacter pfennigii DSM 3222.</title>
        <authorList>
            <person name="Poehlein A."/>
            <person name="Bengelsdorf F.R."/>
            <person name="Schiel-Bengelsdorf B."/>
            <person name="Duerre P."/>
            <person name="Daniel R."/>
        </authorList>
    </citation>
    <scope>NUCLEOTIDE SEQUENCE [LARGE SCALE GENOMIC DNA]</scope>
    <source>
        <strain evidence="2 3">DSM 3222</strain>
    </source>
</reference>
<dbReference type="AlphaFoldDB" id="A0A0N8NTV9"/>
<comment type="caution">
    <text evidence="2">The sequence shown here is derived from an EMBL/GenBank/DDBJ whole genome shotgun (WGS) entry which is preliminary data.</text>
</comment>